<dbReference type="EMBL" id="WNKX01000048">
    <property type="protein sequence ID" value="MTW14485.1"/>
    <property type="molecule type" value="Genomic_DNA"/>
</dbReference>
<dbReference type="AlphaFoldDB" id="A0A6L6QQL2"/>
<protein>
    <submittedName>
        <fullName evidence="1">Uncharacterized protein</fullName>
    </submittedName>
</protein>
<reference evidence="1 2" key="1">
    <citation type="submission" date="2019-11" db="EMBL/GenBank/DDBJ databases">
        <title>Type strains purchased from KCTC, JCM and DSMZ.</title>
        <authorList>
            <person name="Lu H."/>
        </authorList>
    </citation>
    <scope>NUCLEOTIDE SEQUENCE [LARGE SCALE GENOMIC DNA]</scope>
    <source>
        <strain evidence="1 2">JCM 31587</strain>
    </source>
</reference>
<sequence>MNLILEKTDQVRFFTDMRKVFAAAEIAPQDYDWYVSDIETNFTPEGFGAGDQWMLGEELASLISTHDIQFIWAVFSAVPKGSRPTVSERPYVEGNPDYWNGRDSAPQLNGALFEIACWDSSATILINLPKHAQRAFLAQYSDTQALIKAARPCGDKANFR</sequence>
<evidence type="ECO:0000313" key="1">
    <source>
        <dbReference type="EMBL" id="MTW14485.1"/>
    </source>
</evidence>
<dbReference type="Proteomes" id="UP000472320">
    <property type="component" value="Unassembled WGS sequence"/>
</dbReference>
<name>A0A6L6QQL2_9BURK</name>
<keyword evidence="2" id="KW-1185">Reference proteome</keyword>
<comment type="caution">
    <text evidence="1">The sequence shown here is derived from an EMBL/GenBank/DDBJ whole genome shotgun (WGS) entry which is preliminary data.</text>
</comment>
<organism evidence="1 2">
    <name type="scientific">Massilia eburnea</name>
    <dbReference type="NCBI Taxonomy" id="1776165"/>
    <lineage>
        <taxon>Bacteria</taxon>
        <taxon>Pseudomonadati</taxon>
        <taxon>Pseudomonadota</taxon>
        <taxon>Betaproteobacteria</taxon>
        <taxon>Burkholderiales</taxon>
        <taxon>Oxalobacteraceae</taxon>
        <taxon>Telluria group</taxon>
        <taxon>Massilia</taxon>
    </lineage>
</organism>
<gene>
    <name evidence="1" type="ORF">GM658_28110</name>
</gene>
<accession>A0A6L6QQL2</accession>
<proteinExistence type="predicted"/>
<dbReference type="RefSeq" id="WP_155457422.1">
    <property type="nucleotide sequence ID" value="NZ_WNKX01000048.1"/>
</dbReference>
<dbReference type="OrthoDB" id="797474at2"/>
<evidence type="ECO:0000313" key="2">
    <source>
        <dbReference type="Proteomes" id="UP000472320"/>
    </source>
</evidence>